<gene>
    <name evidence="3" type="ORF">SAMN06295960_0339</name>
</gene>
<sequence length="158" mass="17314">MDKLFEIIFSNPIIMIAIIGGLFSLLGKSGKKRTNGMPTFGGNSTRSDTQTSSPNASEDDELITSTFSTMAEEREEGRGGMAYSSDPYSLDYASQVETASSRMAPPAPKEMETDSYQLNVKREEGGRISAEQARQGVIWAEILGPPRAKRPYGRRPIK</sequence>
<dbReference type="AlphaFoldDB" id="A0A1X7IDP1"/>
<dbReference type="EMBL" id="FXAZ01000001">
    <property type="protein sequence ID" value="SMG12668.1"/>
    <property type="molecule type" value="Genomic_DNA"/>
</dbReference>
<keyword evidence="2" id="KW-0472">Membrane</keyword>
<organism evidence="3 4">
    <name type="scientific">Paenibacillus aquistagni</name>
    <dbReference type="NCBI Taxonomy" id="1852522"/>
    <lineage>
        <taxon>Bacteria</taxon>
        <taxon>Bacillati</taxon>
        <taxon>Bacillota</taxon>
        <taxon>Bacilli</taxon>
        <taxon>Bacillales</taxon>
        <taxon>Paenibacillaceae</taxon>
        <taxon>Paenibacillus</taxon>
    </lineage>
</organism>
<feature type="transmembrane region" description="Helical" evidence="2">
    <location>
        <begin position="6"/>
        <end position="27"/>
    </location>
</feature>
<keyword evidence="4" id="KW-1185">Reference proteome</keyword>
<reference evidence="3 4" key="1">
    <citation type="submission" date="2017-04" db="EMBL/GenBank/DDBJ databases">
        <authorList>
            <person name="Afonso C.L."/>
            <person name="Miller P.J."/>
            <person name="Scott M.A."/>
            <person name="Spackman E."/>
            <person name="Goraichik I."/>
            <person name="Dimitrov K.M."/>
            <person name="Suarez D.L."/>
            <person name="Swayne D.E."/>
        </authorList>
    </citation>
    <scope>NUCLEOTIDE SEQUENCE [LARGE SCALE GENOMIC DNA]</scope>
    <source>
        <strain evidence="3 4">11</strain>
    </source>
</reference>
<evidence type="ECO:0000313" key="3">
    <source>
        <dbReference type="EMBL" id="SMG12668.1"/>
    </source>
</evidence>
<name>A0A1X7IDP1_9BACL</name>
<feature type="region of interest" description="Disordered" evidence="1">
    <location>
        <begin position="34"/>
        <end position="61"/>
    </location>
</feature>
<proteinExistence type="predicted"/>
<dbReference type="STRING" id="1852522.SAMN06295960_0339"/>
<feature type="compositionally biased region" description="Polar residues" evidence="1">
    <location>
        <begin position="41"/>
        <end position="56"/>
    </location>
</feature>
<dbReference type="OrthoDB" id="1798639at2"/>
<evidence type="ECO:0000256" key="2">
    <source>
        <dbReference type="SAM" id="Phobius"/>
    </source>
</evidence>
<keyword evidence="2" id="KW-0812">Transmembrane</keyword>
<evidence type="ECO:0000313" key="4">
    <source>
        <dbReference type="Proteomes" id="UP000193834"/>
    </source>
</evidence>
<keyword evidence="2" id="KW-1133">Transmembrane helix</keyword>
<protein>
    <submittedName>
        <fullName evidence="3">Uncharacterized protein</fullName>
    </submittedName>
</protein>
<dbReference type="Proteomes" id="UP000193834">
    <property type="component" value="Unassembled WGS sequence"/>
</dbReference>
<dbReference type="RefSeq" id="WP_085492616.1">
    <property type="nucleotide sequence ID" value="NZ_FXAZ01000001.1"/>
</dbReference>
<evidence type="ECO:0000256" key="1">
    <source>
        <dbReference type="SAM" id="MobiDB-lite"/>
    </source>
</evidence>
<accession>A0A1X7IDP1</accession>